<dbReference type="InterPro" id="IPR016163">
    <property type="entry name" value="Ald_DH_C"/>
</dbReference>
<dbReference type="InterPro" id="IPR016162">
    <property type="entry name" value="Ald_DH_N"/>
</dbReference>
<dbReference type="OrthoDB" id="6882680at2"/>
<dbReference type="RefSeq" id="WP_133352516.1">
    <property type="nucleotide sequence ID" value="NZ_SMZQ01000023.1"/>
</dbReference>
<dbReference type="PANTHER" id="PTHR43217">
    <property type="entry name" value="SUCCINATE SEMIALDEHYDE DEHYDROGENASE [NAD(P)+] SAD"/>
    <property type="match status" value="1"/>
</dbReference>
<evidence type="ECO:0000256" key="2">
    <source>
        <dbReference type="ARBA" id="ARBA00022857"/>
    </source>
</evidence>
<dbReference type="CDD" id="cd07100">
    <property type="entry name" value="ALDH_SSADH1_GabD1"/>
    <property type="match status" value="1"/>
</dbReference>
<gene>
    <name evidence="5" type="ORF">E2R57_21400</name>
</gene>
<comment type="caution">
    <text evidence="5">The sequence shown here is derived from an EMBL/GenBank/DDBJ whole genome shotgun (WGS) entry which is preliminary data.</text>
</comment>
<dbReference type="SUPFAM" id="SSF53720">
    <property type="entry name" value="ALDH-like"/>
    <property type="match status" value="1"/>
</dbReference>
<dbReference type="GO" id="GO:0004030">
    <property type="term" value="F:aldehyde dehydrogenase [NAD(P)+] activity"/>
    <property type="evidence" value="ECO:0007669"/>
    <property type="project" value="InterPro"/>
</dbReference>
<organism evidence="5 6">
    <name type="scientific">Arthrobacter nitrophenolicus</name>
    <dbReference type="NCBI Taxonomy" id="683150"/>
    <lineage>
        <taxon>Bacteria</taxon>
        <taxon>Bacillati</taxon>
        <taxon>Actinomycetota</taxon>
        <taxon>Actinomycetes</taxon>
        <taxon>Micrococcales</taxon>
        <taxon>Micrococcaceae</taxon>
        <taxon>Arthrobacter</taxon>
    </lineage>
</organism>
<dbReference type="FunFam" id="3.40.605.10:FF:000012">
    <property type="entry name" value="NAD-dependent succinate-semialdehyde dehydrogenase"/>
    <property type="match status" value="1"/>
</dbReference>
<dbReference type="InterPro" id="IPR044148">
    <property type="entry name" value="ALDH_GabD1-like"/>
</dbReference>
<evidence type="ECO:0000313" key="6">
    <source>
        <dbReference type="Proteomes" id="UP000294621"/>
    </source>
</evidence>
<evidence type="ECO:0000313" key="5">
    <source>
        <dbReference type="EMBL" id="TDL31570.1"/>
    </source>
</evidence>
<keyword evidence="3" id="KW-0560">Oxidoreductase</keyword>
<dbReference type="FunFam" id="3.40.309.10:FF:000010">
    <property type="entry name" value="Gamma-aminobutyraldehyde dehydrogenase"/>
    <property type="match status" value="1"/>
</dbReference>
<dbReference type="Proteomes" id="UP000294621">
    <property type="component" value="Unassembled WGS sequence"/>
</dbReference>
<proteinExistence type="inferred from homology"/>
<dbReference type="InterPro" id="IPR015590">
    <property type="entry name" value="Aldehyde_DH_dom"/>
</dbReference>
<evidence type="ECO:0000256" key="1">
    <source>
        <dbReference type="ARBA" id="ARBA00009986"/>
    </source>
</evidence>
<evidence type="ECO:0000259" key="4">
    <source>
        <dbReference type="Pfam" id="PF00171"/>
    </source>
</evidence>
<dbReference type="GO" id="GO:0004777">
    <property type="term" value="F:succinate-semialdehyde dehydrogenase (NAD+) activity"/>
    <property type="evidence" value="ECO:0007669"/>
    <property type="project" value="TreeGrafter"/>
</dbReference>
<dbReference type="InterPro" id="IPR047110">
    <property type="entry name" value="GABD/Sad-like"/>
</dbReference>
<evidence type="ECO:0000256" key="3">
    <source>
        <dbReference type="ARBA" id="ARBA00023002"/>
    </source>
</evidence>
<dbReference type="Gene3D" id="3.40.605.10">
    <property type="entry name" value="Aldehyde Dehydrogenase, Chain A, domain 1"/>
    <property type="match status" value="1"/>
</dbReference>
<dbReference type="AlphaFoldDB" id="A0A4R5XJS7"/>
<dbReference type="Pfam" id="PF00171">
    <property type="entry name" value="Aldedh"/>
    <property type="match status" value="1"/>
</dbReference>
<dbReference type="Gene3D" id="3.40.309.10">
    <property type="entry name" value="Aldehyde Dehydrogenase, Chain A, domain 2"/>
    <property type="match status" value="1"/>
</dbReference>
<dbReference type="PANTHER" id="PTHR43217:SF1">
    <property type="entry name" value="SUCCINATE SEMIALDEHYDE DEHYDROGENASE [NAD(P)+] SAD"/>
    <property type="match status" value="1"/>
</dbReference>
<name>A0A4R5XJS7_9MICC</name>
<sequence length="460" mass="48747">MGTIHSIDPATGTELATFQEDPDEAVENKLAAAAAALPQLGAAGWGGRAAWMRSAADILETEVEAVALMITKEMGKPIAQSKAEVLKSAHTMRFYADNAEQFLTGRTLDNPGAVNASTAGTRFDPLGVILAVMPWNYPIWQVVRFAAPALMAGNAGVLKHASNVPQSAIYLGELFTRAGFPKGAFATLLIGSARVADVIRDPRVAAVTLTGSEGAGRSIAATAGDVLKKAVLELGGSDPFIVMPSADINAAVDTAVKSRTANNGQACINAKRFIVHQDIYDEFTVKFANKMSSLIVGDPTDPATEVGPLATESGRREVTELVEDARLKGADIITGTSPGTHESGWFYTPTVVTGLTQEMRLWAEEAFGPVASVYRAADLDEALSIANGLEFGLGSAFWSTNDDEIDRAIREIEAGAVFINGMTISYAELPFGGIKRSGYGRELSMEGIREFCNLKTVWVA</sequence>
<dbReference type="EMBL" id="SMZQ01000023">
    <property type="protein sequence ID" value="TDL31570.1"/>
    <property type="molecule type" value="Genomic_DNA"/>
</dbReference>
<feature type="domain" description="Aldehyde dehydrogenase" evidence="4">
    <location>
        <begin position="3"/>
        <end position="457"/>
    </location>
</feature>
<protein>
    <submittedName>
        <fullName evidence="5">Aldehyde dehydrogenase family protein</fullName>
    </submittedName>
</protein>
<accession>A0A4R5XJS7</accession>
<comment type="similarity">
    <text evidence="1">Belongs to the aldehyde dehydrogenase family.</text>
</comment>
<keyword evidence="2" id="KW-0521">NADP</keyword>
<dbReference type="InterPro" id="IPR016161">
    <property type="entry name" value="Ald_DH/histidinol_DH"/>
</dbReference>
<reference evidence="5 6" key="1">
    <citation type="submission" date="2019-03" db="EMBL/GenBank/DDBJ databases">
        <title>Genome Sequencing and Assembly of Various Microbes Isolated from Partially Reclaimed Soil and Acid Mine Drainage (AMD) Site.</title>
        <authorList>
            <person name="Steinbock B."/>
            <person name="Bechtold R."/>
            <person name="Sevigny J.L."/>
            <person name="Thomas D."/>
            <person name="Cuthill L.R."/>
            <person name="Aveiro Johannsen E.J."/>
            <person name="Thomas K."/>
            <person name="Ghosh A."/>
        </authorList>
    </citation>
    <scope>NUCLEOTIDE SEQUENCE [LARGE SCALE GENOMIC DNA]</scope>
    <source>
        <strain evidence="5 6">S-A1</strain>
    </source>
</reference>